<dbReference type="STRING" id="3827.A0A1S2Z3D9"/>
<dbReference type="KEGG" id="cam:101513894"/>
<organism evidence="1 2">
    <name type="scientific">Cicer arietinum</name>
    <name type="common">Chickpea</name>
    <name type="synonym">Garbanzo</name>
    <dbReference type="NCBI Taxonomy" id="3827"/>
    <lineage>
        <taxon>Eukaryota</taxon>
        <taxon>Viridiplantae</taxon>
        <taxon>Streptophyta</taxon>
        <taxon>Embryophyta</taxon>
        <taxon>Tracheophyta</taxon>
        <taxon>Spermatophyta</taxon>
        <taxon>Magnoliopsida</taxon>
        <taxon>eudicotyledons</taxon>
        <taxon>Gunneridae</taxon>
        <taxon>Pentapetalae</taxon>
        <taxon>rosids</taxon>
        <taxon>fabids</taxon>
        <taxon>Fabales</taxon>
        <taxon>Fabaceae</taxon>
        <taxon>Papilionoideae</taxon>
        <taxon>50 kb inversion clade</taxon>
        <taxon>NPAAA clade</taxon>
        <taxon>Hologalegina</taxon>
        <taxon>IRL clade</taxon>
        <taxon>Cicereae</taxon>
        <taxon>Cicer</taxon>
    </lineage>
</organism>
<dbReference type="GeneID" id="101513894"/>
<keyword evidence="1" id="KW-1185">Reference proteome</keyword>
<dbReference type="PANTHER" id="PTHR36388">
    <property type="entry name" value="OS02G0469000 PROTEIN"/>
    <property type="match status" value="1"/>
</dbReference>
<evidence type="ECO:0000313" key="1">
    <source>
        <dbReference type="Proteomes" id="UP000087171"/>
    </source>
</evidence>
<accession>A0A1S2Z3D9</accession>
<name>A0A1S2Z3D9_CICAR</name>
<proteinExistence type="predicted"/>
<dbReference type="Proteomes" id="UP000087171">
    <property type="component" value="Unplaced"/>
</dbReference>
<dbReference type="RefSeq" id="XP_004514342.1">
    <property type="nucleotide sequence ID" value="XM_004514285.3"/>
</dbReference>
<protein>
    <submittedName>
        <fullName evidence="2">Uncharacterized protein LOC101513894</fullName>
    </submittedName>
</protein>
<dbReference type="OrthoDB" id="1894296at2759"/>
<reference evidence="2" key="1">
    <citation type="submission" date="2025-08" db="UniProtKB">
        <authorList>
            <consortium name="RefSeq"/>
        </authorList>
    </citation>
    <scope>IDENTIFICATION</scope>
    <source>
        <tissue evidence="2">Etiolated seedlings</tissue>
    </source>
</reference>
<sequence>MDVEEAESAVLASSVTLNSTVSRQNEFFSPEDLAWVDSCLNQDSDISGSDWIPLRDALLEIITSQSQSFSTDGQENNESLPYSEEKKITLELNQESSNSDAEHLPNHSSAYNINHISMAVETSTDEIQDNELTATLPSSSFQGNPFLPTYNEEDLEKNEIFDLGLNLNAATYEIDDAAENIFKIWDLDIPSEEGELVKQLEKALSEKSLPPAPSAFDYSVNGKDPKEESVDDLIAGIADLSLNKLV</sequence>
<evidence type="ECO:0000313" key="2">
    <source>
        <dbReference type="RefSeq" id="XP_004514342.1"/>
    </source>
</evidence>
<dbReference type="eggNOG" id="ENOG502S11H">
    <property type="taxonomic scope" value="Eukaryota"/>
</dbReference>
<dbReference type="PaxDb" id="3827-XP_004514342.1"/>
<gene>
    <name evidence="2" type="primary">LOC101513894</name>
</gene>
<dbReference type="PANTHER" id="PTHR36388:SF1">
    <property type="entry name" value="OS02G0469000 PROTEIN"/>
    <property type="match status" value="1"/>
</dbReference>
<dbReference type="AlphaFoldDB" id="A0A1S2Z3D9"/>